<proteinExistence type="predicted"/>
<feature type="domain" description="Replication-associated protein ORF2/G2P" evidence="1">
    <location>
        <begin position="62"/>
        <end position="179"/>
    </location>
</feature>
<name>A0A4P8PKX8_9VIRU</name>
<dbReference type="Pfam" id="PF23343">
    <property type="entry name" value="REP_ORF2-G2P"/>
    <property type="match status" value="1"/>
</dbReference>
<evidence type="ECO:0000259" key="1">
    <source>
        <dbReference type="Pfam" id="PF23343"/>
    </source>
</evidence>
<reference evidence="2" key="1">
    <citation type="submission" date="2018-12" db="EMBL/GenBank/DDBJ databases">
        <title>Singled stranded DNA viruses identified in blackflies (Austrosimulium ungulatum) sampled in New Zealand.</title>
        <authorList>
            <person name="Kraberger S."/>
            <person name="Fontenele R.S."/>
            <person name="Schmidlin K."/>
            <person name="Walters M."/>
            <person name="Varsani A."/>
        </authorList>
    </citation>
    <scope>NUCLEOTIDE SEQUENCE [LARGE SCALE GENOMIC DNA]</scope>
    <source>
        <strain evidence="2">195</strain>
    </source>
</reference>
<protein>
    <submittedName>
        <fullName evidence="2">Replication initiator protein</fullName>
    </submittedName>
</protein>
<dbReference type="InterPro" id="IPR056906">
    <property type="entry name" value="ORF2/G2P_dom"/>
</dbReference>
<accession>A0A4P8PKX8</accession>
<organism evidence="2">
    <name type="scientific">Blackfly microvirus SF02</name>
    <dbReference type="NCBI Taxonomy" id="2576452"/>
    <lineage>
        <taxon>Viruses</taxon>
        <taxon>Monodnaviria</taxon>
        <taxon>Sangervirae</taxon>
        <taxon>Phixviricota</taxon>
        <taxon>Malgrandaviricetes</taxon>
        <taxon>Petitvirales</taxon>
        <taxon>Microviridae</taxon>
        <taxon>Microvirus</taxon>
    </lineage>
</organism>
<dbReference type="Proteomes" id="UP000322322">
    <property type="component" value="Segment"/>
</dbReference>
<evidence type="ECO:0000313" key="2">
    <source>
        <dbReference type="EMBL" id="QCQ85127.1"/>
    </source>
</evidence>
<dbReference type="EMBL" id="MK249230">
    <property type="protein sequence ID" value="QCQ85127.1"/>
    <property type="molecule type" value="Genomic_DNA"/>
</dbReference>
<sequence length="302" mass="35027">MACFHPVHGYRAPNGQIVSSPSRGWIDRPASRRCGNCTGCRHDKSAEWAVRCVHESQSHKQNIFITLTYRPEDLPYPPSLDLKTFQDFNKKLRKHVFETSGQHIRFYHCGEYGSKSRRPHYHAIIFGYDFPDKRLHKVDKKTGEQLYTSETLSKIWGLGFASIGTVTFNSAAYVARYIVAKINGDLAADYYSWHDPITGEIFDLKPEYATMSLKPGIARAWFDKYSTDVFPHDHVIIKGRKMRPPKYYDTLYERVHADAYRKLKTRRLAKIHKSAQDNTPERLAVRKQVFLAKIKTLKRSLE</sequence>